<sequence>MTKEVHVRLRNIEKEDYESLKQIAIKKTGSSSPTSLARYLLKQELSKQNEEYETLDTEVINKRIHIRISQTDFEKLSTEAIDHTMTLNQYVRLLLVTHLSKDTVLTASEVKALRESNYQIYKLGVNINQVAKALNMGNATSLSLKELQNLSDAIDKHVAKVGQLLQATRQRIEN</sequence>
<feature type="domain" description="Bacterial mobilisation" evidence="1">
    <location>
        <begin position="119"/>
        <end position="157"/>
    </location>
</feature>
<accession>A0A2X1UVM7</accession>
<name>A0A2X1UVM7_9BURK</name>
<evidence type="ECO:0000313" key="3">
    <source>
        <dbReference type="Proteomes" id="UP000250242"/>
    </source>
</evidence>
<evidence type="ECO:0000313" key="2">
    <source>
        <dbReference type="EMBL" id="SPY08431.1"/>
    </source>
</evidence>
<reference evidence="2 3" key="1">
    <citation type="submission" date="2018-06" db="EMBL/GenBank/DDBJ databases">
        <authorList>
            <consortium name="Pathogen Informatics"/>
            <person name="Doyle S."/>
        </authorList>
    </citation>
    <scope>NUCLEOTIDE SEQUENCE [LARGE SCALE GENOMIC DNA]</scope>
    <source>
        <strain evidence="2 3">NCTC11009</strain>
    </source>
</reference>
<gene>
    <name evidence="2" type="ORF">NCTC11009_01657</name>
</gene>
<dbReference type="RefSeq" id="WP_113062664.1">
    <property type="nucleotide sequence ID" value="NZ_UATH01000001.1"/>
</dbReference>
<dbReference type="InterPro" id="IPR008687">
    <property type="entry name" value="MobC"/>
</dbReference>
<evidence type="ECO:0000259" key="1">
    <source>
        <dbReference type="Pfam" id="PF05713"/>
    </source>
</evidence>
<dbReference type="Pfam" id="PF05713">
    <property type="entry name" value="MobC"/>
    <property type="match status" value="1"/>
</dbReference>
<dbReference type="Proteomes" id="UP000250242">
    <property type="component" value="Unassembled WGS sequence"/>
</dbReference>
<protein>
    <recommendedName>
        <fullName evidence="1">Bacterial mobilisation domain-containing protein</fullName>
    </recommendedName>
</protein>
<organism evidence="2 3">
    <name type="scientific">Oligella urethralis</name>
    <dbReference type="NCBI Taxonomy" id="90245"/>
    <lineage>
        <taxon>Bacteria</taxon>
        <taxon>Pseudomonadati</taxon>
        <taxon>Pseudomonadota</taxon>
        <taxon>Betaproteobacteria</taxon>
        <taxon>Burkholderiales</taxon>
        <taxon>Alcaligenaceae</taxon>
        <taxon>Oligella</taxon>
    </lineage>
</organism>
<dbReference type="AlphaFoldDB" id="A0A2X1UVM7"/>
<proteinExistence type="predicted"/>
<dbReference type="EMBL" id="UATH01000001">
    <property type="protein sequence ID" value="SPY08431.1"/>
    <property type="molecule type" value="Genomic_DNA"/>
</dbReference>